<evidence type="ECO:0000313" key="3">
    <source>
        <dbReference type="EMBL" id="AWM38515.1"/>
    </source>
</evidence>
<dbReference type="GO" id="GO:0016740">
    <property type="term" value="F:transferase activity"/>
    <property type="evidence" value="ECO:0007669"/>
    <property type="project" value="UniProtKB-KW"/>
</dbReference>
<dbReference type="InterPro" id="IPR036554">
    <property type="entry name" value="GHMP_kinase_C_sf"/>
</dbReference>
<dbReference type="Proteomes" id="UP000245802">
    <property type="component" value="Chromosome"/>
</dbReference>
<dbReference type="AlphaFoldDB" id="A0A2Z3H5V7"/>
<accession>A0A2Z3H5V7</accession>
<evidence type="ECO:0000256" key="1">
    <source>
        <dbReference type="ARBA" id="ARBA00022679"/>
    </source>
</evidence>
<dbReference type="PANTHER" id="PTHR20861:SF6">
    <property type="entry name" value="BETA-RIBOFURANOSYLPHENOL 5'-PHOSPHATE SYNTHASE"/>
    <property type="match status" value="1"/>
</dbReference>
<dbReference type="InterPro" id="IPR013750">
    <property type="entry name" value="GHMP_kinase_C_dom"/>
</dbReference>
<dbReference type="PIRSF" id="PIRSF004884">
    <property type="entry name" value="Sugar_kin_arch"/>
    <property type="match status" value="1"/>
</dbReference>
<proteinExistence type="predicted"/>
<keyword evidence="1" id="KW-0808">Transferase</keyword>
<dbReference type="InterPro" id="IPR004422">
    <property type="entry name" value="RFAP_synthase"/>
</dbReference>
<dbReference type="Gene3D" id="3.30.70.890">
    <property type="entry name" value="GHMP kinase, C-terminal domain"/>
    <property type="match status" value="1"/>
</dbReference>
<name>A0A2Z3H5V7_9BACT</name>
<evidence type="ECO:0000259" key="2">
    <source>
        <dbReference type="Pfam" id="PF08544"/>
    </source>
</evidence>
<reference evidence="3 4" key="1">
    <citation type="submission" date="2018-01" db="EMBL/GenBank/DDBJ databases">
        <title>G. obscuriglobus.</title>
        <authorList>
            <person name="Franke J."/>
            <person name="Blomberg W."/>
            <person name="Selmecki A."/>
        </authorList>
    </citation>
    <scope>NUCLEOTIDE SEQUENCE [LARGE SCALE GENOMIC DNA]</scope>
    <source>
        <strain evidence="3 4">DSM 5831</strain>
    </source>
</reference>
<dbReference type="KEGG" id="gog:C1280_17025"/>
<dbReference type="Pfam" id="PF08544">
    <property type="entry name" value="GHMP_kinases_C"/>
    <property type="match status" value="1"/>
</dbReference>
<dbReference type="RefSeq" id="WP_010036597.1">
    <property type="nucleotide sequence ID" value="NZ_CP025958.1"/>
</dbReference>
<evidence type="ECO:0000313" key="4">
    <source>
        <dbReference type="Proteomes" id="UP000245802"/>
    </source>
</evidence>
<keyword evidence="4" id="KW-1185">Reference proteome</keyword>
<dbReference type="OrthoDB" id="1492801at2"/>
<protein>
    <submittedName>
        <fullName evidence="3">Beta-RFAP synthase</fullName>
    </submittedName>
</protein>
<feature type="domain" description="GHMP kinase C-terminal" evidence="2">
    <location>
        <begin position="211"/>
        <end position="289"/>
    </location>
</feature>
<dbReference type="EMBL" id="CP025958">
    <property type="protein sequence ID" value="AWM38515.1"/>
    <property type="molecule type" value="Genomic_DNA"/>
</dbReference>
<gene>
    <name evidence="3" type="ORF">C1280_17025</name>
</gene>
<sequence length="312" mass="32520">MIRVVAPSRLHAGLFHVPGAGAPPAGERAFGGVGLMVDLPGVVVTARPAAGWQFEGALASRAQVFAMRFLRSVPEDRLRPQQVLIERAPAEHTGLGVGTQLGLAVAKVLAVAHGEAGLPSPDLAARVGRGERSAIGVHGFDHGGLLVDAGKLPGEPVSPLLARVDLPDEWRVVVFTPSVAGGWHGARERHAFSVAAGGAPDALRRLAHETLLPAARAGDSDAFGDALYEFNRKAGEPFAAAQGGVYASPEVEALVADLRSRGVRGVSQSSWGPTVFALAPDADTALSLVLRFRGRVPCFVARPSSGHRVERE</sequence>
<dbReference type="PANTHER" id="PTHR20861">
    <property type="entry name" value="HOMOSERINE/4-DIPHOSPHOCYTIDYL-2-C-METHYL-D-ERYTHRITOL KINASE"/>
    <property type="match status" value="1"/>
</dbReference>
<organism evidence="3 4">
    <name type="scientific">Gemmata obscuriglobus</name>
    <dbReference type="NCBI Taxonomy" id="114"/>
    <lineage>
        <taxon>Bacteria</taxon>
        <taxon>Pseudomonadati</taxon>
        <taxon>Planctomycetota</taxon>
        <taxon>Planctomycetia</taxon>
        <taxon>Gemmatales</taxon>
        <taxon>Gemmataceae</taxon>
        <taxon>Gemmata</taxon>
    </lineage>
</organism>